<accession>A0A0B9GVI4</accession>
<dbReference type="InterPro" id="IPR036477">
    <property type="entry name" value="Formyl_transf_N_sf"/>
</dbReference>
<gene>
    <name evidence="3" type="ORF">RJ45_16015</name>
</gene>
<proteinExistence type="predicted"/>
<organism evidence="3 4">
    <name type="scientific">Photobacterium gaetbulicola</name>
    <dbReference type="NCBI Taxonomy" id="1295392"/>
    <lineage>
        <taxon>Bacteria</taxon>
        <taxon>Pseudomonadati</taxon>
        <taxon>Pseudomonadota</taxon>
        <taxon>Gammaproteobacteria</taxon>
        <taxon>Vibrionales</taxon>
        <taxon>Vibrionaceae</taxon>
        <taxon>Photobacterium</taxon>
    </lineage>
</organism>
<dbReference type="Pfam" id="PF02911">
    <property type="entry name" value="Formyl_trans_C"/>
    <property type="match status" value="1"/>
</dbReference>
<reference evidence="3 4" key="1">
    <citation type="submission" date="2014-12" db="EMBL/GenBank/DDBJ databases">
        <title>Genome sequencing of Photobacterium gaetbulicola AD005a.</title>
        <authorList>
            <person name="Adrian T.G.S."/>
            <person name="Chan K.G."/>
        </authorList>
    </citation>
    <scope>NUCLEOTIDE SEQUENCE [LARGE SCALE GENOMIC DNA]</scope>
    <source>
        <strain evidence="3 4">AD005a</strain>
    </source>
</reference>
<evidence type="ECO:0000313" key="3">
    <source>
        <dbReference type="EMBL" id="KHT62696.1"/>
    </source>
</evidence>
<name>A0A0B9GVI4_9GAMM</name>
<sequence length="312" mass="33836">MERLNKVVVFTTSCVSIPVIQLLASQNRLAGVVTLSLEDLGDSRLAGDLQQLRQQLVQANIPQVDLNNTRLLAQFDHWQASAGLVFGFSHKIDAQVCDYFDGEIFNLHASDLPAYRGSNPIYWQLCDNLTQTQLTLHRLTEQMDSGEIGLQAPLAIHPFDNHQSLSLLVMQAAPELVADFITGYETGAIDWRAQQGEVSLAPRVNADNAQLSWSEHTVADFIGAARAGNPHHGGVAVHVNGGMFNVMQITASSQPSYGCVPGTVLAVDKEKGLIVAAKDGAVRLDVIVAQSGYYSGYQFAVFYQLDAGMILG</sequence>
<dbReference type="RefSeq" id="WP_039464339.1">
    <property type="nucleotide sequence ID" value="NZ_JWLZ01000173.1"/>
</dbReference>
<dbReference type="EMBL" id="JWLZ01000173">
    <property type="protein sequence ID" value="KHT62696.1"/>
    <property type="molecule type" value="Genomic_DNA"/>
</dbReference>
<dbReference type="Gene3D" id="3.40.50.12230">
    <property type="match status" value="1"/>
</dbReference>
<evidence type="ECO:0000313" key="4">
    <source>
        <dbReference type="Proteomes" id="UP000031278"/>
    </source>
</evidence>
<dbReference type="SUPFAM" id="SSF50486">
    <property type="entry name" value="FMT C-terminal domain-like"/>
    <property type="match status" value="1"/>
</dbReference>
<dbReference type="GO" id="GO:0004479">
    <property type="term" value="F:methionyl-tRNA formyltransferase activity"/>
    <property type="evidence" value="ECO:0007669"/>
    <property type="project" value="TreeGrafter"/>
</dbReference>
<feature type="domain" description="Formyl transferase N-terminal" evidence="1">
    <location>
        <begin position="58"/>
        <end position="175"/>
    </location>
</feature>
<dbReference type="InterPro" id="IPR011034">
    <property type="entry name" value="Formyl_transferase-like_C_sf"/>
</dbReference>
<evidence type="ECO:0008006" key="5">
    <source>
        <dbReference type="Google" id="ProtNLM"/>
    </source>
</evidence>
<dbReference type="Pfam" id="PF00551">
    <property type="entry name" value="Formyl_trans_N"/>
    <property type="match status" value="1"/>
</dbReference>
<dbReference type="InterPro" id="IPR002376">
    <property type="entry name" value="Formyl_transf_N"/>
</dbReference>
<dbReference type="Proteomes" id="UP000031278">
    <property type="component" value="Unassembled WGS sequence"/>
</dbReference>
<evidence type="ECO:0000259" key="1">
    <source>
        <dbReference type="Pfam" id="PF00551"/>
    </source>
</evidence>
<dbReference type="SUPFAM" id="SSF53328">
    <property type="entry name" value="Formyltransferase"/>
    <property type="match status" value="1"/>
</dbReference>
<evidence type="ECO:0000259" key="2">
    <source>
        <dbReference type="Pfam" id="PF02911"/>
    </source>
</evidence>
<protein>
    <recommendedName>
        <fullName evidence="5">Methionyl-tRNA formyltransferase</fullName>
    </recommendedName>
</protein>
<dbReference type="InterPro" id="IPR005793">
    <property type="entry name" value="Formyl_trans_C"/>
</dbReference>
<feature type="domain" description="Formyl transferase C-terminal" evidence="2">
    <location>
        <begin position="205"/>
        <end position="287"/>
    </location>
</feature>
<dbReference type="GO" id="GO:0005829">
    <property type="term" value="C:cytosol"/>
    <property type="evidence" value="ECO:0007669"/>
    <property type="project" value="TreeGrafter"/>
</dbReference>
<dbReference type="PANTHER" id="PTHR11138:SF5">
    <property type="entry name" value="METHIONYL-TRNA FORMYLTRANSFERASE, MITOCHONDRIAL"/>
    <property type="match status" value="1"/>
</dbReference>
<dbReference type="AlphaFoldDB" id="A0A0B9GVI4"/>
<dbReference type="PANTHER" id="PTHR11138">
    <property type="entry name" value="METHIONYL-TRNA FORMYLTRANSFERASE"/>
    <property type="match status" value="1"/>
</dbReference>
<comment type="caution">
    <text evidence="3">The sequence shown here is derived from an EMBL/GenBank/DDBJ whole genome shotgun (WGS) entry which is preliminary data.</text>
</comment>